<gene>
    <name evidence="7" type="ORF">OSTQU699_LOCUS5157</name>
</gene>
<keyword evidence="8" id="KW-1185">Reference proteome</keyword>
<dbReference type="InterPro" id="IPR003114">
    <property type="entry name" value="Phox_assoc"/>
</dbReference>
<keyword evidence="2" id="KW-0963">Cytoplasm</keyword>
<feature type="transmembrane region" description="Helical" evidence="4">
    <location>
        <begin position="21"/>
        <end position="41"/>
    </location>
</feature>
<evidence type="ECO:0000256" key="3">
    <source>
        <dbReference type="SAM" id="MobiDB-lite"/>
    </source>
</evidence>
<dbReference type="GO" id="GO:0005768">
    <property type="term" value="C:endosome"/>
    <property type="evidence" value="ECO:0007669"/>
    <property type="project" value="UniProtKB-ARBA"/>
</dbReference>
<dbReference type="Gene3D" id="3.30.1520.10">
    <property type="entry name" value="Phox-like domain"/>
    <property type="match status" value="1"/>
</dbReference>
<keyword evidence="4" id="KW-0472">Membrane</keyword>
<dbReference type="Pfam" id="PF02194">
    <property type="entry name" value="PXA"/>
    <property type="match status" value="1"/>
</dbReference>
<comment type="caution">
    <text evidence="7">The sequence shown here is derived from an EMBL/GenBank/DDBJ whole genome shotgun (WGS) entry which is preliminary data.</text>
</comment>
<dbReference type="CDD" id="cd06093">
    <property type="entry name" value="PX_domain"/>
    <property type="match status" value="1"/>
</dbReference>
<dbReference type="InterPro" id="IPR051837">
    <property type="entry name" value="SortingNexin/PXDomain-PKLike"/>
</dbReference>
<organism evidence="7 8">
    <name type="scientific">Ostreobium quekettii</name>
    <dbReference type="NCBI Taxonomy" id="121088"/>
    <lineage>
        <taxon>Eukaryota</taxon>
        <taxon>Viridiplantae</taxon>
        <taxon>Chlorophyta</taxon>
        <taxon>core chlorophytes</taxon>
        <taxon>Ulvophyceae</taxon>
        <taxon>TCBD clade</taxon>
        <taxon>Bryopsidales</taxon>
        <taxon>Ostreobineae</taxon>
        <taxon>Ostreobiaceae</taxon>
        <taxon>Ostreobium</taxon>
    </lineage>
</organism>
<evidence type="ECO:0000256" key="4">
    <source>
        <dbReference type="SAM" id="Phobius"/>
    </source>
</evidence>
<dbReference type="EMBL" id="CAJHUC010001114">
    <property type="protein sequence ID" value="CAD7699798.1"/>
    <property type="molecule type" value="Genomic_DNA"/>
</dbReference>
<feature type="compositionally biased region" description="Basic residues" evidence="3">
    <location>
        <begin position="339"/>
        <end position="356"/>
    </location>
</feature>
<dbReference type="AlphaFoldDB" id="A0A8S1J1C8"/>
<evidence type="ECO:0000313" key="8">
    <source>
        <dbReference type="Proteomes" id="UP000708148"/>
    </source>
</evidence>
<keyword evidence="4" id="KW-0812">Transmembrane</keyword>
<feature type="compositionally biased region" description="Polar residues" evidence="3">
    <location>
        <begin position="735"/>
        <end position="745"/>
    </location>
</feature>
<dbReference type="InterPro" id="IPR036871">
    <property type="entry name" value="PX_dom_sf"/>
</dbReference>
<feature type="domain" description="PXA" evidence="6">
    <location>
        <begin position="115"/>
        <end position="289"/>
    </location>
</feature>
<name>A0A8S1J1C8_9CHLO</name>
<dbReference type="Proteomes" id="UP000708148">
    <property type="component" value="Unassembled WGS sequence"/>
</dbReference>
<sequence>MSAAGAGKRPPTLSGNLILRRVINAVVKLAVAAYLLAYLLSFTSASPLWNLPAAILAVAAFRWMSSRVVVRPGARGAGGADARRRRQRRFGGSAWHAQKPAGGVDRDAWRRGVNAPIVASAWDALCGSIIQEFVYDTWYMSLTPDREFPAEVRRLLNGFFADLAQRARKIDLRAVLLGELCNLFSDYLDLYRTTKVGVGLVHEGHLTPAARDRAFQLEMRTESTLHPSFHTRDGHYRVIRGIAEGIVSHSVSKLDLDRPYIKALARELIATCVLRPAIMYFNPYNASRIVLSLYPEELEQIQAKISKRMEEMVGKKDLADGHFEFEERARRAAELEVKAHKKSRHRASGIPLHHRKEASSAEDSGAEVPLMVGKPRILDSPHEGEYPLNAEDASWRDDIASEASSAITEQRSVASEPLSSASAFSPTLQSSACRASDIALSGRAGSPPVPVLGPPMDSSSSLPFSNFEMSNEGPSSFVGWPRARVVAPEFKVVGSKEYVVFKIRVADDEGEWTVARRYRNFEALHKKLRDIAEYRNLGAKLPPKRYLLHFQTTEFVEERRVALDKYLQSVLSSSILASHPEVLNFLCKQHTSRYRPDADVSLLSTVANNADSVKHSLKTAVEDVLVEGKVRWSGRYKSPEKQPVPCGPPKGSVPQASPNEALHQNWSTGNMQALPHVQVRQQDPRLSQTGQQSVLLSPRALSDSSGPPSARNTPSGTPSRDASPARAGRVPRLPLSSSMPTGRSDMQQDFAGAKVVDLKASTTSADGCLPDAATRSPVGHDASLGGGGLRSSEVYQEASSLGRHRHPDDDDFETDWDAELEDYAGISAPLYQVVERVFDIPAQKFFRRQVFQAVRQLLSLLAGDLIDVYLKEQFKSMRTEHTIARLIHQLKNALWPGGKWFGSLGPFAEARAALNKGGRPKGIDRDKYLEPLLRPPDEEEMAERLRHRLITQANPVFTRLLGKSTYLKGIQDLYDMLQLPTFMTQLGYGVVEIVVLALYPELEDLFGRIHDPGRKGLS</sequence>
<dbReference type="PANTHER" id="PTHR22999">
    <property type="entry name" value="PX SERINE/THREONINE KINASE PXK"/>
    <property type="match status" value="1"/>
</dbReference>
<feature type="region of interest" description="Disordered" evidence="3">
    <location>
        <begin position="680"/>
        <end position="745"/>
    </location>
</feature>
<dbReference type="Pfam" id="PF00787">
    <property type="entry name" value="PX"/>
    <property type="match status" value="1"/>
</dbReference>
<dbReference type="SMART" id="SM00313">
    <property type="entry name" value="PXA"/>
    <property type="match status" value="1"/>
</dbReference>
<dbReference type="Pfam" id="PF08628">
    <property type="entry name" value="Nexin_C"/>
    <property type="match status" value="1"/>
</dbReference>
<feature type="region of interest" description="Disordered" evidence="3">
    <location>
        <begin position="764"/>
        <end position="809"/>
    </location>
</feature>
<dbReference type="PROSITE" id="PS51207">
    <property type="entry name" value="PXA"/>
    <property type="match status" value="1"/>
</dbReference>
<comment type="subcellular location">
    <subcellularLocation>
        <location evidence="1">Cytoplasm</location>
    </subcellularLocation>
</comment>
<protein>
    <submittedName>
        <fullName evidence="7">Uncharacterized protein</fullName>
    </submittedName>
</protein>
<dbReference type="SMART" id="SM00312">
    <property type="entry name" value="PX"/>
    <property type="match status" value="1"/>
</dbReference>
<accession>A0A8S1J1C8</accession>
<dbReference type="InterPro" id="IPR013937">
    <property type="entry name" value="Sorting_nexin_C"/>
</dbReference>
<dbReference type="GO" id="GO:0035091">
    <property type="term" value="F:phosphatidylinositol binding"/>
    <property type="evidence" value="ECO:0007669"/>
    <property type="project" value="InterPro"/>
</dbReference>
<feature type="compositionally biased region" description="Polar residues" evidence="3">
    <location>
        <begin position="680"/>
        <end position="695"/>
    </location>
</feature>
<dbReference type="PROSITE" id="PS50195">
    <property type="entry name" value="PX"/>
    <property type="match status" value="1"/>
</dbReference>
<feature type="region of interest" description="Disordered" evidence="3">
    <location>
        <begin position="75"/>
        <end position="103"/>
    </location>
</feature>
<dbReference type="OrthoDB" id="120967at2759"/>
<feature type="region of interest" description="Disordered" evidence="3">
    <location>
        <begin position="337"/>
        <end position="368"/>
    </location>
</feature>
<evidence type="ECO:0000256" key="1">
    <source>
        <dbReference type="ARBA" id="ARBA00004496"/>
    </source>
</evidence>
<evidence type="ECO:0000259" key="6">
    <source>
        <dbReference type="PROSITE" id="PS51207"/>
    </source>
</evidence>
<dbReference type="PANTHER" id="PTHR22999:SF23">
    <property type="entry name" value="SORTING NEXIN-16"/>
    <property type="match status" value="1"/>
</dbReference>
<evidence type="ECO:0000256" key="2">
    <source>
        <dbReference type="ARBA" id="ARBA00022490"/>
    </source>
</evidence>
<proteinExistence type="predicted"/>
<dbReference type="SUPFAM" id="SSF64268">
    <property type="entry name" value="PX domain"/>
    <property type="match status" value="1"/>
</dbReference>
<evidence type="ECO:0000259" key="5">
    <source>
        <dbReference type="PROSITE" id="PS50195"/>
    </source>
</evidence>
<evidence type="ECO:0000313" key="7">
    <source>
        <dbReference type="EMBL" id="CAD7699798.1"/>
    </source>
</evidence>
<dbReference type="InterPro" id="IPR001683">
    <property type="entry name" value="PX_dom"/>
</dbReference>
<reference evidence="7" key="1">
    <citation type="submission" date="2020-12" db="EMBL/GenBank/DDBJ databases">
        <authorList>
            <person name="Iha C."/>
        </authorList>
    </citation>
    <scope>NUCLEOTIDE SEQUENCE</scope>
</reference>
<feature type="domain" description="PX" evidence="5">
    <location>
        <begin position="479"/>
        <end position="593"/>
    </location>
</feature>
<feature type="region of interest" description="Disordered" evidence="3">
    <location>
        <begin position="636"/>
        <end position="662"/>
    </location>
</feature>
<keyword evidence="4" id="KW-1133">Transmembrane helix</keyword>
<feature type="compositionally biased region" description="Polar residues" evidence="3">
    <location>
        <begin position="702"/>
        <end position="720"/>
    </location>
</feature>